<dbReference type="InterPro" id="IPR025194">
    <property type="entry name" value="RodZ-like_C"/>
</dbReference>
<protein>
    <submittedName>
        <fullName evidence="4">Helix-turn-helix domain-containing protein</fullName>
    </submittedName>
</protein>
<dbReference type="AlphaFoldDB" id="A0A6M0RLK8"/>
<keyword evidence="2" id="KW-0472">Membrane</keyword>
<proteinExistence type="predicted"/>
<dbReference type="EMBL" id="QXHD01000004">
    <property type="protein sequence ID" value="NEZ57137.1"/>
    <property type="molecule type" value="Genomic_DNA"/>
</dbReference>
<reference evidence="4 5" key="1">
    <citation type="journal article" date="2020" name="Microb. Ecol.">
        <title>Ecogenomics of the Marine Benthic Filamentous Cyanobacterium Adonisia.</title>
        <authorList>
            <person name="Walter J.M."/>
            <person name="Coutinho F.H."/>
            <person name="Leomil L."/>
            <person name="Hargreaves P.I."/>
            <person name="Campeao M.E."/>
            <person name="Vieira V.V."/>
            <person name="Silva B.S."/>
            <person name="Fistarol G.O."/>
            <person name="Salomon P.S."/>
            <person name="Sawabe T."/>
            <person name="Mino S."/>
            <person name="Hosokawa M."/>
            <person name="Miyashita H."/>
            <person name="Maruyama F."/>
            <person name="van Verk M.C."/>
            <person name="Dutilh B.E."/>
            <person name="Thompson C.C."/>
            <person name="Thompson F.L."/>
        </authorList>
    </citation>
    <scope>NUCLEOTIDE SEQUENCE [LARGE SCALE GENOMIC DNA]</scope>
    <source>
        <strain evidence="4 5">CCMR0081</strain>
    </source>
</reference>
<evidence type="ECO:0000313" key="5">
    <source>
        <dbReference type="Proteomes" id="UP000481033"/>
    </source>
</evidence>
<evidence type="ECO:0000259" key="3">
    <source>
        <dbReference type="Pfam" id="PF13464"/>
    </source>
</evidence>
<dbReference type="PANTHER" id="PTHR34475">
    <property type="match status" value="1"/>
</dbReference>
<feature type="compositionally biased region" description="Low complexity" evidence="1">
    <location>
        <begin position="150"/>
        <end position="163"/>
    </location>
</feature>
<accession>A0A6M0RLK8</accession>
<keyword evidence="2" id="KW-0812">Transmembrane</keyword>
<comment type="caution">
    <text evidence="4">The sequence shown here is derived from an EMBL/GenBank/DDBJ whole genome shotgun (WGS) entry which is preliminary data.</text>
</comment>
<dbReference type="InterPro" id="IPR050400">
    <property type="entry name" value="Bact_Cytoskel_RodZ"/>
</dbReference>
<keyword evidence="5" id="KW-1185">Reference proteome</keyword>
<dbReference type="PANTHER" id="PTHR34475:SF1">
    <property type="entry name" value="CYTOSKELETON PROTEIN RODZ"/>
    <property type="match status" value="1"/>
</dbReference>
<evidence type="ECO:0000256" key="2">
    <source>
        <dbReference type="SAM" id="Phobius"/>
    </source>
</evidence>
<dbReference type="GO" id="GO:0003677">
    <property type="term" value="F:DNA binding"/>
    <property type="evidence" value="ECO:0007669"/>
    <property type="project" value="InterPro"/>
</dbReference>
<dbReference type="RefSeq" id="WP_163699185.1">
    <property type="nucleotide sequence ID" value="NZ_QXHD01000004.1"/>
</dbReference>
<dbReference type="InterPro" id="IPR010982">
    <property type="entry name" value="Lambda_DNA-bd_dom_sf"/>
</dbReference>
<gene>
    <name evidence="4" type="ORF">DXZ20_15920</name>
</gene>
<feature type="region of interest" description="Disordered" evidence="1">
    <location>
        <begin position="145"/>
        <end position="177"/>
    </location>
</feature>
<dbReference type="Gene3D" id="1.10.260.40">
    <property type="entry name" value="lambda repressor-like DNA-binding domains"/>
    <property type="match status" value="1"/>
</dbReference>
<sequence length="265" mass="28592">MKRQGYTSKPQHEQLLAIGSMLRDARVASGQTLDEVAGKVLVRSRLLMALEEAQTSELPEPIYIRGLIRRYADVLGLDGKALSQNYVAMPALKGGGRNWSYESVQLRPYHLYAAYVALIAISVSGLSYLMQRAIPQNAAEPIVDSATAEQLAPRQAAPTAPAQVSPEQAETTPAPKEPIVVDVEFVQQSWVRVTADGDEAYEGILQEGAERSWTAQESLTIRAGNAGGVVLTYNQGTAKPMGKPGTVVEQTFTPSTPGELASLVW</sequence>
<dbReference type="Pfam" id="PF13413">
    <property type="entry name" value="HTH_25"/>
    <property type="match status" value="1"/>
</dbReference>
<name>A0A6M0RLK8_9CYAN</name>
<keyword evidence="2" id="KW-1133">Transmembrane helix</keyword>
<organism evidence="4 5">
    <name type="scientific">Adonisia turfae CCMR0081</name>
    <dbReference type="NCBI Taxonomy" id="2292702"/>
    <lineage>
        <taxon>Bacteria</taxon>
        <taxon>Bacillati</taxon>
        <taxon>Cyanobacteriota</taxon>
        <taxon>Adonisia</taxon>
        <taxon>Adonisia turfae</taxon>
    </lineage>
</organism>
<dbReference type="Proteomes" id="UP000481033">
    <property type="component" value="Unassembled WGS sequence"/>
</dbReference>
<evidence type="ECO:0000256" key="1">
    <source>
        <dbReference type="SAM" id="MobiDB-lite"/>
    </source>
</evidence>
<evidence type="ECO:0000313" key="4">
    <source>
        <dbReference type="EMBL" id="NEZ57137.1"/>
    </source>
</evidence>
<feature type="transmembrane region" description="Helical" evidence="2">
    <location>
        <begin position="109"/>
        <end position="130"/>
    </location>
</feature>
<dbReference type="Pfam" id="PF13464">
    <property type="entry name" value="RodZ_C"/>
    <property type="match status" value="1"/>
</dbReference>
<feature type="domain" description="Cytoskeleton protein RodZ-like C-terminal" evidence="3">
    <location>
        <begin position="183"/>
        <end position="248"/>
    </location>
</feature>